<reference evidence="2 3" key="1">
    <citation type="submission" date="2017-08" db="EMBL/GenBank/DDBJ databases">
        <title>The complete genome sequence of Maribacter sp. B1, isolated from deep-sea sediment.</title>
        <authorList>
            <person name="Wu Y.-H."/>
            <person name="Cheng H."/>
            <person name="Xu X.-W."/>
        </authorList>
    </citation>
    <scope>NUCLEOTIDE SEQUENCE [LARGE SCALE GENOMIC DNA]</scope>
    <source>
        <strain evidence="2 3">B1</strain>
    </source>
</reference>
<evidence type="ECO:0000313" key="2">
    <source>
        <dbReference type="EMBL" id="ASV29096.1"/>
    </source>
</evidence>
<keyword evidence="1" id="KW-1133">Transmembrane helix</keyword>
<accession>A0A223V1D4</accession>
<evidence type="ECO:0000256" key="1">
    <source>
        <dbReference type="SAM" id="Phobius"/>
    </source>
</evidence>
<name>A0A223V1D4_9FLAO</name>
<protein>
    <recommendedName>
        <fullName evidence="4">DUF2254 domain-containing protein</fullName>
    </recommendedName>
</protein>
<gene>
    <name evidence="2" type="ORF">CJ263_02010</name>
</gene>
<evidence type="ECO:0008006" key="4">
    <source>
        <dbReference type="Google" id="ProtNLM"/>
    </source>
</evidence>
<sequence length="432" mass="49107">MRLLLDLTKPRLMNRIKNIFHRVRSKIAFYPSLISIIGVLFAFLLIYMEQRHISKYLMDIAPGLVIDNTETARTLLSTLIGGLISLMVFSFSMVMILLNQASSNFSPRVLPGIISNEKHQIVLGLYLAVILYNIFILVSIEPTKSNYQTPGFSVLIAIILTILCLAAFIYFIHNISQSIKVGTILNSIHLNTKNKLQNIIDNQEFKAFPSQENWSLNTIDTTGYFQGILSGDLLETCKNNDLKIVLKFRKGQFVLKGFKGLMTNKPISEEVKGKILKSLIFSSEELTGENYIYGFRQISEIGIKAMSPGINDPGTALNSIDYLTELFSLLMQINELEYWTDDKKALRVYAERNTFSEVLFNVLATYRPYCLGDIIVSQKLLYMLNILGEHVINSNQSEAIQEEIINIKKDLELQIKNSRDLTKIKEGFNSWS</sequence>
<dbReference type="Proteomes" id="UP000215244">
    <property type="component" value="Chromosome"/>
</dbReference>
<dbReference type="InterPro" id="IPR018723">
    <property type="entry name" value="DUF2254_membrane"/>
</dbReference>
<proteinExistence type="predicted"/>
<dbReference type="EMBL" id="CP022957">
    <property type="protein sequence ID" value="ASV29096.1"/>
    <property type="molecule type" value="Genomic_DNA"/>
</dbReference>
<feature type="transmembrane region" description="Helical" evidence="1">
    <location>
        <begin position="119"/>
        <end position="140"/>
    </location>
</feature>
<dbReference type="KEGG" id="marb:CJ263_02010"/>
<feature type="transmembrane region" description="Helical" evidence="1">
    <location>
        <begin position="152"/>
        <end position="172"/>
    </location>
</feature>
<feature type="transmembrane region" description="Helical" evidence="1">
    <location>
        <begin position="27"/>
        <end position="48"/>
    </location>
</feature>
<keyword evidence="3" id="KW-1185">Reference proteome</keyword>
<organism evidence="2 3">
    <name type="scientific">Maribacter cobaltidurans</name>
    <dbReference type="NCBI Taxonomy" id="1178778"/>
    <lineage>
        <taxon>Bacteria</taxon>
        <taxon>Pseudomonadati</taxon>
        <taxon>Bacteroidota</taxon>
        <taxon>Flavobacteriia</taxon>
        <taxon>Flavobacteriales</taxon>
        <taxon>Flavobacteriaceae</taxon>
        <taxon>Maribacter</taxon>
    </lineage>
</organism>
<dbReference type="Pfam" id="PF10011">
    <property type="entry name" value="DUF2254"/>
    <property type="match status" value="1"/>
</dbReference>
<keyword evidence="1" id="KW-0812">Transmembrane</keyword>
<evidence type="ECO:0000313" key="3">
    <source>
        <dbReference type="Proteomes" id="UP000215244"/>
    </source>
</evidence>
<keyword evidence="1" id="KW-0472">Membrane</keyword>
<dbReference type="AlphaFoldDB" id="A0A223V1D4"/>
<feature type="transmembrane region" description="Helical" evidence="1">
    <location>
        <begin position="75"/>
        <end position="98"/>
    </location>
</feature>